<sequence length="1329" mass="144207">MTGRRTRRLTQAQEGLWFAQRLDPDNPILNTGQIVTLRGPLDRTAFKAAVEQALREAPALAVRFIDGPDGPEQILDDPAFACLDIIDLSAATDPLQAALDHIDRDMARPRDPLHDLLVTEELLIAGPDLHVWNQNIHHLVIDGYGTSLLNRRIAALYNETVTAVPDPDTAFASFDDLLAEDAAYQGSERETKERAYWNELFADRPQVIGIAPGEATSVHSFHRYTIDIGPEVTKAITTRARAAELAWPDLVTTIAGAFVARHTGTADTVVGVPHMGRLGSVAARVPAMVMNVLPLRMHIDEDVPLEELASSVARQLIRGRRHGRYRSEQLRRDLGLIGGERRLYGPLINIMPFDMPFRLHGIDSDLRVPGAGAVDDITFTLRADAAGETMRLELDTNPTLYTAERTRQLGHRFVAFLHAASTHEKLANTPTLSPEELHRWQTVQTSSTHPVEDTTLADLLARRAMAQPDALALIDGDRRWTYAELERETAHFASKLRLAGVKKGDVVVVALPRSWNLVVALLATVRMGAAYLPLDLTHPPDRIKRILDSAKAAAKPSVIVTTAEAKTIFPDDAPLLFVGQGNDVLRDADVAFETPAPEDAAYIIYTSGSTGMPKGVVIEHRAIVNRLLWMGTHYGIGPGDRILQKTPATFDVSVWEFFLPFITGATLVVAPPDAHKDPHALAALVREHGITTMHFVPSMLALFLDEPQTHGLAIHRVFVSGEELPADLRDRFHAFIDGELHNLYGPTEAAVDVSYWLAAPTDISRPVPIGHPVWNTRLYVLDARFRPLPSDVVGELFLAGRQLARGYLGQPDLTDERFIPDPFFAGEKMYRTGDLARVRDDEAVVFLGRTDHQVKLRGLRIELGEIEAAIVADPAVAQAVVDARDDGAGGKRLVGYLVAAPGSPIDSEALRVSVASRVPDYMVPSAFVTLDRLPLSANGKLDRKALPDPSFTSVAGRAPSTDTERRLVALFAECLHLDAATISADDDFFELGGHSLLAAKLLKRIRDQWGSALADDASGDAGRAGVVLGLGVIFTDSTVARLAARIDAALAAVGPFSVTDSEGLAQLIRLNRGDTASSLFCIHPAGGISWCYAGLARALAPEHAVFGVQARGLDADAAPPESIDAIAADYIGLIRAVQPQGPVHLAGWSVGGIIAHAMAVQLSQAGEPPGLLAMLDSYPSDSWREQTDPSEDVALKALVQIAGRDVSELGDVELTRERVMRFLRDIGNPLGMLSDAALNGVLNVVAANNRLVRQHRHGLFPGKAVYFRAALDHIGTDLSPDLWAPYIKQLEVHEVSSLHAHLTGAVATSYVAPVIAQALRQHRLTGSEN</sequence>
<proteinExistence type="predicted"/>
<dbReference type="PROSITE" id="PS00012">
    <property type="entry name" value="PHOSPHOPANTETHEINE"/>
    <property type="match status" value="1"/>
</dbReference>
<evidence type="ECO:0000256" key="3">
    <source>
        <dbReference type="ARBA" id="ARBA00022553"/>
    </source>
</evidence>
<dbReference type="InterPro" id="IPR020802">
    <property type="entry name" value="TesA-like"/>
</dbReference>
<dbReference type="InterPro" id="IPR010071">
    <property type="entry name" value="AA_adenyl_dom"/>
</dbReference>
<dbReference type="Pfam" id="PF00975">
    <property type="entry name" value="Thioesterase"/>
    <property type="match status" value="1"/>
</dbReference>
<feature type="domain" description="Carrier" evidence="4">
    <location>
        <begin position="958"/>
        <end position="1050"/>
    </location>
</feature>
<gene>
    <name evidence="5" type="ORF">FHS81_000134</name>
</gene>
<dbReference type="GO" id="GO:0016779">
    <property type="term" value="F:nucleotidyltransferase activity"/>
    <property type="evidence" value="ECO:0007669"/>
    <property type="project" value="UniProtKB-KW"/>
</dbReference>
<dbReference type="RefSeq" id="WP_183750127.1">
    <property type="nucleotide sequence ID" value="NZ_JACICC010000001.1"/>
</dbReference>
<dbReference type="Gene3D" id="3.40.50.1820">
    <property type="entry name" value="alpha/beta hydrolase"/>
    <property type="match status" value="1"/>
</dbReference>
<dbReference type="PROSITE" id="PS50075">
    <property type="entry name" value="CARRIER"/>
    <property type="match status" value="1"/>
</dbReference>
<dbReference type="FunFam" id="3.40.50.12780:FF:000012">
    <property type="entry name" value="Non-ribosomal peptide synthetase"/>
    <property type="match status" value="1"/>
</dbReference>
<name>A0A7W5Z1D9_9HYPH</name>
<evidence type="ECO:0000256" key="1">
    <source>
        <dbReference type="ARBA" id="ARBA00001957"/>
    </source>
</evidence>
<dbReference type="InterPro" id="IPR045851">
    <property type="entry name" value="AMP-bd_C_sf"/>
</dbReference>
<dbReference type="GO" id="GO:0005829">
    <property type="term" value="C:cytosol"/>
    <property type="evidence" value="ECO:0007669"/>
    <property type="project" value="TreeGrafter"/>
</dbReference>
<dbReference type="InterPro" id="IPR036736">
    <property type="entry name" value="ACP-like_sf"/>
</dbReference>
<dbReference type="InterPro" id="IPR001031">
    <property type="entry name" value="Thioesterase"/>
</dbReference>
<dbReference type="Pfam" id="PF00501">
    <property type="entry name" value="AMP-binding"/>
    <property type="match status" value="1"/>
</dbReference>
<evidence type="ECO:0000259" key="4">
    <source>
        <dbReference type="PROSITE" id="PS50075"/>
    </source>
</evidence>
<keyword evidence="2" id="KW-0596">Phosphopantetheine</keyword>
<dbReference type="GO" id="GO:0043041">
    <property type="term" value="P:amino acid activation for nonribosomal peptide biosynthetic process"/>
    <property type="evidence" value="ECO:0007669"/>
    <property type="project" value="TreeGrafter"/>
</dbReference>
<dbReference type="GO" id="GO:0009239">
    <property type="term" value="P:enterobactin biosynthetic process"/>
    <property type="evidence" value="ECO:0007669"/>
    <property type="project" value="TreeGrafter"/>
</dbReference>
<organism evidence="5 6">
    <name type="scientific">Pseudochelatococcus contaminans</name>
    <dbReference type="NCBI Taxonomy" id="1538103"/>
    <lineage>
        <taxon>Bacteria</taxon>
        <taxon>Pseudomonadati</taxon>
        <taxon>Pseudomonadota</taxon>
        <taxon>Alphaproteobacteria</taxon>
        <taxon>Hyphomicrobiales</taxon>
        <taxon>Chelatococcaceae</taxon>
        <taxon>Pseudochelatococcus</taxon>
    </lineage>
</organism>
<dbReference type="Pfam" id="PF13193">
    <property type="entry name" value="AMP-binding_C"/>
    <property type="match status" value="1"/>
</dbReference>
<comment type="cofactor">
    <cofactor evidence="1">
        <name>pantetheine 4'-phosphate</name>
        <dbReference type="ChEBI" id="CHEBI:47942"/>
    </cofactor>
</comment>
<dbReference type="GO" id="GO:0031177">
    <property type="term" value="F:phosphopantetheine binding"/>
    <property type="evidence" value="ECO:0007669"/>
    <property type="project" value="InterPro"/>
</dbReference>
<dbReference type="Gene3D" id="3.30.559.10">
    <property type="entry name" value="Chloramphenicol acetyltransferase-like domain"/>
    <property type="match status" value="1"/>
</dbReference>
<dbReference type="FunFam" id="3.30.300.30:FF:000010">
    <property type="entry name" value="Enterobactin synthetase component F"/>
    <property type="match status" value="1"/>
</dbReference>
<dbReference type="InterPro" id="IPR020806">
    <property type="entry name" value="PKS_PP-bd"/>
</dbReference>
<dbReference type="Pfam" id="PF00668">
    <property type="entry name" value="Condensation"/>
    <property type="match status" value="1"/>
</dbReference>
<dbReference type="CDD" id="cd17646">
    <property type="entry name" value="A_NRPS_AB3403-like"/>
    <property type="match status" value="1"/>
</dbReference>
<keyword evidence="3" id="KW-0597">Phosphoprotein</keyword>
<dbReference type="Proteomes" id="UP000537592">
    <property type="component" value="Unassembled WGS sequence"/>
</dbReference>
<keyword evidence="6" id="KW-1185">Reference proteome</keyword>
<dbReference type="GO" id="GO:0009366">
    <property type="term" value="C:enterobactin synthetase complex"/>
    <property type="evidence" value="ECO:0007669"/>
    <property type="project" value="TreeGrafter"/>
</dbReference>
<keyword evidence="5" id="KW-0808">Transferase</keyword>
<comment type="caution">
    <text evidence="5">The sequence shown here is derived from an EMBL/GenBank/DDBJ whole genome shotgun (WGS) entry which is preliminary data.</text>
</comment>
<dbReference type="InterPro" id="IPR029058">
    <property type="entry name" value="AB_hydrolase_fold"/>
</dbReference>
<dbReference type="PANTHER" id="PTHR45527:SF1">
    <property type="entry name" value="FATTY ACID SYNTHASE"/>
    <property type="match status" value="1"/>
</dbReference>
<evidence type="ECO:0000313" key="5">
    <source>
        <dbReference type="EMBL" id="MBB3808080.1"/>
    </source>
</evidence>
<accession>A0A7W5Z1D9</accession>
<dbReference type="SUPFAM" id="SSF53474">
    <property type="entry name" value="alpha/beta-Hydrolases"/>
    <property type="match status" value="1"/>
</dbReference>
<dbReference type="EMBL" id="JACICC010000001">
    <property type="protein sequence ID" value="MBB3808080.1"/>
    <property type="molecule type" value="Genomic_DNA"/>
</dbReference>
<dbReference type="Gene3D" id="2.30.38.10">
    <property type="entry name" value="Luciferase, Domain 3"/>
    <property type="match status" value="1"/>
</dbReference>
<dbReference type="Gene3D" id="3.40.50.980">
    <property type="match status" value="2"/>
</dbReference>
<dbReference type="SMART" id="SM00823">
    <property type="entry name" value="PKS_PP"/>
    <property type="match status" value="1"/>
</dbReference>
<dbReference type="SUPFAM" id="SSF52777">
    <property type="entry name" value="CoA-dependent acyltransferases"/>
    <property type="match status" value="2"/>
</dbReference>
<dbReference type="SMART" id="SM00824">
    <property type="entry name" value="PKS_TE"/>
    <property type="match status" value="1"/>
</dbReference>
<reference evidence="5 6" key="1">
    <citation type="submission" date="2020-08" db="EMBL/GenBank/DDBJ databases">
        <title>Genomic Encyclopedia of Type Strains, Phase IV (KMG-IV): sequencing the most valuable type-strain genomes for metagenomic binning, comparative biology and taxonomic classification.</title>
        <authorList>
            <person name="Goeker M."/>
        </authorList>
    </citation>
    <scope>NUCLEOTIDE SEQUENCE [LARGE SCALE GENOMIC DNA]</scope>
    <source>
        <strain evidence="5 6">DSM 28760</strain>
    </source>
</reference>
<dbReference type="Gene3D" id="3.30.300.30">
    <property type="match status" value="1"/>
</dbReference>
<dbReference type="FunFam" id="3.40.50.980:FF:000002">
    <property type="entry name" value="Enterobactin synthetase component F"/>
    <property type="match status" value="1"/>
</dbReference>
<dbReference type="PROSITE" id="PS00455">
    <property type="entry name" value="AMP_BINDING"/>
    <property type="match status" value="1"/>
</dbReference>
<dbReference type="Pfam" id="PF00550">
    <property type="entry name" value="PP-binding"/>
    <property type="match status" value="1"/>
</dbReference>
<dbReference type="InterPro" id="IPR000873">
    <property type="entry name" value="AMP-dep_synth/lig_dom"/>
</dbReference>
<dbReference type="NCBIfam" id="TIGR01733">
    <property type="entry name" value="AA-adenyl-dom"/>
    <property type="match status" value="1"/>
</dbReference>
<dbReference type="EC" id="2.7.7.-" evidence="5"/>
<dbReference type="InterPro" id="IPR009081">
    <property type="entry name" value="PP-bd_ACP"/>
</dbReference>
<dbReference type="InterPro" id="IPR025110">
    <property type="entry name" value="AMP-bd_C"/>
</dbReference>
<dbReference type="InterPro" id="IPR023213">
    <property type="entry name" value="CAT-like_dom_sf"/>
</dbReference>
<dbReference type="SUPFAM" id="SSF47336">
    <property type="entry name" value="ACP-like"/>
    <property type="match status" value="1"/>
</dbReference>
<evidence type="ECO:0000256" key="2">
    <source>
        <dbReference type="ARBA" id="ARBA00022450"/>
    </source>
</evidence>
<evidence type="ECO:0000313" key="6">
    <source>
        <dbReference type="Proteomes" id="UP000537592"/>
    </source>
</evidence>
<dbReference type="SUPFAM" id="SSF56801">
    <property type="entry name" value="Acetyl-CoA synthetase-like"/>
    <property type="match status" value="1"/>
</dbReference>
<keyword evidence="5" id="KW-0548">Nucleotidyltransferase</keyword>
<protein>
    <submittedName>
        <fullName evidence="5">Enterobactin synthetase component F</fullName>
        <ecNumber evidence="5">2.7.7.-</ecNumber>
    </submittedName>
</protein>
<dbReference type="PANTHER" id="PTHR45527">
    <property type="entry name" value="NONRIBOSOMAL PEPTIDE SYNTHETASE"/>
    <property type="match status" value="1"/>
</dbReference>
<dbReference type="Gene3D" id="3.30.559.30">
    <property type="entry name" value="Nonribosomal peptide synthetase, condensation domain"/>
    <property type="match status" value="1"/>
</dbReference>
<dbReference type="InterPro" id="IPR020845">
    <property type="entry name" value="AMP-binding_CS"/>
</dbReference>
<dbReference type="InterPro" id="IPR006162">
    <property type="entry name" value="Ppantetheine_attach_site"/>
</dbReference>
<dbReference type="GO" id="GO:0047527">
    <property type="term" value="F:2,3-dihydroxybenzoate-serine ligase activity"/>
    <property type="evidence" value="ECO:0007669"/>
    <property type="project" value="TreeGrafter"/>
</dbReference>
<dbReference type="InterPro" id="IPR001242">
    <property type="entry name" value="Condensation_dom"/>
</dbReference>